<evidence type="ECO:0008006" key="4">
    <source>
        <dbReference type="Google" id="ProtNLM"/>
    </source>
</evidence>
<organism evidence="2 3">
    <name type="scientific">Fredinandcohnia salidurans</name>
    <dbReference type="NCBI Taxonomy" id="2595041"/>
    <lineage>
        <taxon>Bacteria</taxon>
        <taxon>Bacillati</taxon>
        <taxon>Bacillota</taxon>
        <taxon>Bacilli</taxon>
        <taxon>Bacillales</taxon>
        <taxon>Bacillaceae</taxon>
        <taxon>Fredinandcohnia</taxon>
    </lineage>
</organism>
<dbReference type="InterPro" id="IPR011992">
    <property type="entry name" value="EF-hand-dom_pair"/>
</dbReference>
<feature type="chain" id="PRO_5045654821" description="FAD/FMN-containing dehydrogenase" evidence="1">
    <location>
        <begin position="24"/>
        <end position="84"/>
    </location>
</feature>
<keyword evidence="1" id="KW-0732">Signal</keyword>
<evidence type="ECO:0000313" key="3">
    <source>
        <dbReference type="Proteomes" id="UP001597227"/>
    </source>
</evidence>
<accession>A0ABW4MMU1</accession>
<dbReference type="RefSeq" id="WP_304219588.1">
    <property type="nucleotide sequence ID" value="NZ_JBHUEK010000018.1"/>
</dbReference>
<gene>
    <name evidence="2" type="ORF">ACFSFW_11740</name>
</gene>
<dbReference type="Proteomes" id="UP001597227">
    <property type="component" value="Unassembled WGS sequence"/>
</dbReference>
<dbReference type="SUPFAM" id="SSF47473">
    <property type="entry name" value="EF-hand"/>
    <property type="match status" value="1"/>
</dbReference>
<name>A0ABW4MMU1_9BACI</name>
<protein>
    <recommendedName>
        <fullName evidence="4">FAD/FMN-containing dehydrogenase</fullName>
    </recommendedName>
</protein>
<evidence type="ECO:0000256" key="1">
    <source>
        <dbReference type="SAM" id="SignalP"/>
    </source>
</evidence>
<comment type="caution">
    <text evidence="2">The sequence shown here is derived from an EMBL/GenBank/DDBJ whole genome shotgun (WGS) entry which is preliminary data.</text>
</comment>
<dbReference type="EMBL" id="JBHUEK010000018">
    <property type="protein sequence ID" value="MFD1779342.1"/>
    <property type="molecule type" value="Genomic_DNA"/>
</dbReference>
<keyword evidence="3" id="KW-1185">Reference proteome</keyword>
<evidence type="ECO:0000313" key="2">
    <source>
        <dbReference type="EMBL" id="MFD1779342.1"/>
    </source>
</evidence>
<reference evidence="3" key="1">
    <citation type="journal article" date="2019" name="Int. J. Syst. Evol. Microbiol.">
        <title>The Global Catalogue of Microorganisms (GCM) 10K type strain sequencing project: providing services to taxonomists for standard genome sequencing and annotation.</title>
        <authorList>
            <consortium name="The Broad Institute Genomics Platform"/>
            <consortium name="The Broad Institute Genome Sequencing Center for Infectious Disease"/>
            <person name="Wu L."/>
            <person name="Ma J."/>
        </authorList>
    </citation>
    <scope>NUCLEOTIDE SEQUENCE [LARGE SCALE GENOMIC DNA]</scope>
    <source>
        <strain evidence="3">CCUG 15531</strain>
    </source>
</reference>
<proteinExistence type="predicted"/>
<sequence length="84" mass="9460">MKKWAISIFTAALVIGTGTAVFAQGDGEGFLPFEKMKPLMEKMHPDFSEQQLKDMFDSCHGENGSMKNTNFNEMHNLDMKNNSL</sequence>
<feature type="signal peptide" evidence="1">
    <location>
        <begin position="1"/>
        <end position="23"/>
    </location>
</feature>